<gene>
    <name evidence="1" type="ORF">KAK11_11725</name>
</gene>
<dbReference type="Proteomes" id="UP000672097">
    <property type="component" value="Unassembled WGS sequence"/>
</dbReference>
<protein>
    <submittedName>
        <fullName evidence="1">Tryptophan 7-halogenase</fullName>
    </submittedName>
</protein>
<reference evidence="1 2" key="1">
    <citation type="submission" date="2021-04" db="EMBL/GenBank/DDBJ databases">
        <title>The genome sequence of type strain Ideonella paludis KCTC 32238.</title>
        <authorList>
            <person name="Liu Y."/>
        </authorList>
    </citation>
    <scope>NUCLEOTIDE SEQUENCE [LARGE SCALE GENOMIC DNA]</scope>
    <source>
        <strain evidence="1 2">KCTC 32238</strain>
    </source>
</reference>
<dbReference type="EMBL" id="JAGQDG010000004">
    <property type="protein sequence ID" value="MBQ0935997.1"/>
    <property type="molecule type" value="Genomic_DNA"/>
</dbReference>
<proteinExistence type="predicted"/>
<dbReference type="InterPro" id="IPR050816">
    <property type="entry name" value="Flavin-dep_Halogenase_NPB"/>
</dbReference>
<keyword evidence="2" id="KW-1185">Reference proteome</keyword>
<accession>A0ABS5DXW9</accession>
<dbReference type="RefSeq" id="WP_210809307.1">
    <property type="nucleotide sequence ID" value="NZ_JAGQDG010000004.1"/>
</dbReference>
<comment type="caution">
    <text evidence="1">The sequence shown here is derived from an EMBL/GenBank/DDBJ whole genome shotgun (WGS) entry which is preliminary data.</text>
</comment>
<evidence type="ECO:0000313" key="2">
    <source>
        <dbReference type="Proteomes" id="UP000672097"/>
    </source>
</evidence>
<dbReference type="PANTHER" id="PTHR43747">
    <property type="entry name" value="FAD-BINDING PROTEIN"/>
    <property type="match status" value="1"/>
</dbReference>
<dbReference type="SUPFAM" id="SSF51905">
    <property type="entry name" value="FAD/NAD(P)-binding domain"/>
    <property type="match status" value="1"/>
</dbReference>
<dbReference type="InterPro" id="IPR006905">
    <property type="entry name" value="Flavin_halogenase"/>
</dbReference>
<name>A0ABS5DXW9_9BURK</name>
<organism evidence="1 2">
    <name type="scientific">Ideonella paludis</name>
    <dbReference type="NCBI Taxonomy" id="1233411"/>
    <lineage>
        <taxon>Bacteria</taxon>
        <taxon>Pseudomonadati</taxon>
        <taxon>Pseudomonadota</taxon>
        <taxon>Betaproteobacteria</taxon>
        <taxon>Burkholderiales</taxon>
        <taxon>Sphaerotilaceae</taxon>
        <taxon>Ideonella</taxon>
    </lineage>
</organism>
<evidence type="ECO:0000313" key="1">
    <source>
        <dbReference type="EMBL" id="MBQ0935997.1"/>
    </source>
</evidence>
<dbReference type="PANTHER" id="PTHR43747:SF4">
    <property type="entry name" value="FLAVIN-DEPENDENT TRYPTOPHAN HALOGENASE"/>
    <property type="match status" value="1"/>
</dbReference>
<dbReference type="Gene3D" id="3.50.50.60">
    <property type="entry name" value="FAD/NAD(P)-binding domain"/>
    <property type="match status" value="1"/>
</dbReference>
<dbReference type="InterPro" id="IPR036188">
    <property type="entry name" value="FAD/NAD-bd_sf"/>
</dbReference>
<dbReference type="Pfam" id="PF04820">
    <property type="entry name" value="Trp_halogenase"/>
    <property type="match status" value="1"/>
</dbReference>
<dbReference type="PIRSF" id="PIRSF011396">
    <property type="entry name" value="Trp_halogenase"/>
    <property type="match status" value="1"/>
</dbReference>
<dbReference type="InterPro" id="IPR033856">
    <property type="entry name" value="Trp_halogen"/>
</dbReference>
<sequence length="516" mass="57595">MTQPTLPTPATQATAAASPKPIRKVVIAGGGTAGWMAAAALGRTLGKRLEICLVESDEIGTVGVGEATIPTLLTFHQLLGIQEQAFMSATQATFKLGIQFESWRQVQEDYIHSFGLTGKDHWTAGFQHFWRKGRERGLAGDYGDYCLELRAAQESKFAHRPSSGPQTPLNYAFHLDATRYARFLRSFSEGFGVKRREGKISAVHQDPHSGHISALQLTDGSRLEGDLFIDCTGFRGLLIGETLGVPCEDWSHWLFCDRALAVQTTSTGEPVPFTRSMAHGAGWQWRIPLQHRVGNGLVWSSRFMSDDEAQQTLQGRISGEVLTPLRPISFEPCQREKTWVGNCVALGLASGFLEPLESTSIHLIQRGIVRLLQMFPNEGISPSDVAEYNAQSRDEIEHIRDFIILHYKVTQRADTPFWQACRDMSIPPSLQHRIELFQETGRVFRKGNELFAENSWIQVMLGQGLWPRQHHPSADLMGDEELSHFLGQIREGVEAALEHLPSHQSYVKRFCPAMAP</sequence>